<accession>A0A919IDU1</accession>
<dbReference type="EMBL" id="BOMH01000011">
    <property type="protein sequence ID" value="GID63597.1"/>
    <property type="molecule type" value="Genomic_DNA"/>
</dbReference>
<sequence>MFRALLATASLAAGILTAPGAALAEDTTTPLTAAEMSAALKGVAGTTAPAELSGFGGDLRLSITANGTTQKGTAKFAADPAHGLGYFTATGLIGAVGAFAQAGKGQWIYFNGKTERAAVAMAGRPAARYAFQADTKLTLGAWTRDNLPVPSELVAEDTLHAGTKTVHDDGTVDYSYTDDELLTITFTAGSGGVLTAAKAGMPQIDEAFTWNYGPQTVTLPTTAKSIGMPTLMKALAYLDMAGKVKRAATGSAKVVETKSKKKTVKVANLRKWTRAEVSTANRNLGVNVLVVADIKGGVRISAINPFTKATAAYTVTASGKHAVARKA</sequence>
<evidence type="ECO:0008006" key="4">
    <source>
        <dbReference type="Google" id="ProtNLM"/>
    </source>
</evidence>
<reference evidence="2" key="1">
    <citation type="submission" date="2021-01" db="EMBL/GenBank/DDBJ databases">
        <title>Whole genome shotgun sequence of Actinoplanes cyaneus NBRC 14990.</title>
        <authorList>
            <person name="Komaki H."/>
            <person name="Tamura T."/>
        </authorList>
    </citation>
    <scope>NUCLEOTIDE SEQUENCE</scope>
    <source>
        <strain evidence="2">NBRC 14990</strain>
    </source>
</reference>
<proteinExistence type="predicted"/>
<comment type="caution">
    <text evidence="2">The sequence shown here is derived from an EMBL/GenBank/DDBJ whole genome shotgun (WGS) entry which is preliminary data.</text>
</comment>
<dbReference type="Proteomes" id="UP000619479">
    <property type="component" value="Unassembled WGS sequence"/>
</dbReference>
<keyword evidence="3" id="KW-1185">Reference proteome</keyword>
<organism evidence="2 3">
    <name type="scientific">Actinoplanes cyaneus</name>
    <dbReference type="NCBI Taxonomy" id="52696"/>
    <lineage>
        <taxon>Bacteria</taxon>
        <taxon>Bacillati</taxon>
        <taxon>Actinomycetota</taxon>
        <taxon>Actinomycetes</taxon>
        <taxon>Micromonosporales</taxon>
        <taxon>Micromonosporaceae</taxon>
        <taxon>Actinoplanes</taxon>
    </lineage>
</organism>
<keyword evidence="1" id="KW-0732">Signal</keyword>
<dbReference type="AlphaFoldDB" id="A0A919IDU1"/>
<name>A0A919IDU1_9ACTN</name>
<evidence type="ECO:0000313" key="2">
    <source>
        <dbReference type="EMBL" id="GID63597.1"/>
    </source>
</evidence>
<feature type="signal peptide" evidence="1">
    <location>
        <begin position="1"/>
        <end position="24"/>
    </location>
</feature>
<evidence type="ECO:0000313" key="3">
    <source>
        <dbReference type="Proteomes" id="UP000619479"/>
    </source>
</evidence>
<evidence type="ECO:0000256" key="1">
    <source>
        <dbReference type="SAM" id="SignalP"/>
    </source>
</evidence>
<protein>
    <recommendedName>
        <fullName evidence="4">Lipoprotein</fullName>
    </recommendedName>
</protein>
<feature type="chain" id="PRO_5038000202" description="Lipoprotein" evidence="1">
    <location>
        <begin position="25"/>
        <end position="327"/>
    </location>
</feature>
<gene>
    <name evidence="2" type="ORF">Acy02nite_14780</name>
</gene>
<dbReference type="RefSeq" id="WP_203739045.1">
    <property type="nucleotide sequence ID" value="NZ_BAAAUC010000041.1"/>
</dbReference>